<gene>
    <name evidence="4" type="ORF">CBOVIS_LOCUS12281</name>
</gene>
<name>A0A8S1FC63_9PELO</name>
<protein>
    <recommendedName>
        <fullName evidence="3">Ribosomal RNA-processing protein 7 C-terminal domain-containing protein</fullName>
    </recommendedName>
</protein>
<sequence length="270" mass="31062">MSAIKKKKVKRVVKQNHAEEKFELESLRYLRYTIGNGYNTERHMFLKKDFSKENSIIVTNVPAFLGEDIVEAFLGSFVPYKIEEILVQRSNASNGSLLQGRLTMAVSFQSSEAVLHALSFCQKAGPLVAADFVESLELPSVLRESNSLYSRLFPSEEKIEEMAETYIERYDTEQAEARREAKRKYSQPDEDGWITVLKGKKAAKSVKMKRDEAPLIGGLNNPKKRKLDMAFYTFQAKKDKQQKAQELLKKFEEDKKRIAHLKQARNFKPL</sequence>
<accession>A0A8S1FC63</accession>
<organism evidence="4 5">
    <name type="scientific">Caenorhabditis bovis</name>
    <dbReference type="NCBI Taxonomy" id="2654633"/>
    <lineage>
        <taxon>Eukaryota</taxon>
        <taxon>Metazoa</taxon>
        <taxon>Ecdysozoa</taxon>
        <taxon>Nematoda</taxon>
        <taxon>Chromadorea</taxon>
        <taxon>Rhabditida</taxon>
        <taxon>Rhabditina</taxon>
        <taxon>Rhabditomorpha</taxon>
        <taxon>Rhabditoidea</taxon>
        <taxon>Rhabditidae</taxon>
        <taxon>Peloderinae</taxon>
        <taxon>Caenorhabditis</taxon>
    </lineage>
</organism>
<keyword evidence="2" id="KW-0175">Coiled coil</keyword>
<comment type="caution">
    <text evidence="4">The sequence shown here is derived from an EMBL/GenBank/DDBJ whole genome shotgun (WGS) entry which is preliminary data.</text>
</comment>
<evidence type="ECO:0000313" key="4">
    <source>
        <dbReference type="EMBL" id="CAB3410816.1"/>
    </source>
</evidence>
<dbReference type="OrthoDB" id="5390at2759"/>
<reference evidence="4 5" key="1">
    <citation type="submission" date="2020-04" db="EMBL/GenBank/DDBJ databases">
        <authorList>
            <person name="Laetsch R D."/>
            <person name="Stevens L."/>
            <person name="Kumar S."/>
            <person name="Blaxter L. M."/>
        </authorList>
    </citation>
    <scope>NUCLEOTIDE SEQUENCE [LARGE SCALE GENOMIC DNA]</scope>
</reference>
<dbReference type="PANTHER" id="PTHR13191">
    <property type="entry name" value="RIBOSOMAL RNA PROCESSING PROTEIN 7-RELATED"/>
    <property type="match status" value="1"/>
</dbReference>
<evidence type="ECO:0000313" key="5">
    <source>
        <dbReference type="Proteomes" id="UP000494206"/>
    </source>
</evidence>
<dbReference type="EMBL" id="CADEPM010000011">
    <property type="protein sequence ID" value="CAB3410816.1"/>
    <property type="molecule type" value="Genomic_DNA"/>
</dbReference>
<dbReference type="InterPro" id="IPR040446">
    <property type="entry name" value="RRP7"/>
</dbReference>
<proteinExistence type="inferred from homology"/>
<dbReference type="GO" id="GO:0000028">
    <property type="term" value="P:ribosomal small subunit assembly"/>
    <property type="evidence" value="ECO:0007669"/>
    <property type="project" value="TreeGrafter"/>
</dbReference>
<keyword evidence="5" id="KW-1185">Reference proteome</keyword>
<comment type="similarity">
    <text evidence="1">Belongs to the RRP7 family.</text>
</comment>
<evidence type="ECO:0000256" key="2">
    <source>
        <dbReference type="SAM" id="Coils"/>
    </source>
</evidence>
<evidence type="ECO:0000259" key="3">
    <source>
        <dbReference type="Pfam" id="PF12923"/>
    </source>
</evidence>
<dbReference type="GO" id="GO:0006364">
    <property type="term" value="P:rRNA processing"/>
    <property type="evidence" value="ECO:0007669"/>
    <property type="project" value="TreeGrafter"/>
</dbReference>
<dbReference type="GO" id="GO:0032545">
    <property type="term" value="C:CURI complex"/>
    <property type="evidence" value="ECO:0007669"/>
    <property type="project" value="TreeGrafter"/>
</dbReference>
<feature type="domain" description="Ribosomal RNA-processing protein 7 C-terminal" evidence="3">
    <location>
        <begin position="152"/>
        <end position="269"/>
    </location>
</feature>
<dbReference type="Gene3D" id="6.10.250.1770">
    <property type="match status" value="1"/>
</dbReference>
<dbReference type="AlphaFoldDB" id="A0A8S1FC63"/>
<feature type="coiled-coil region" evidence="2">
    <location>
        <begin position="234"/>
        <end position="264"/>
    </location>
</feature>
<dbReference type="Proteomes" id="UP000494206">
    <property type="component" value="Unassembled WGS sequence"/>
</dbReference>
<dbReference type="GO" id="GO:0034456">
    <property type="term" value="C:UTP-C complex"/>
    <property type="evidence" value="ECO:0007669"/>
    <property type="project" value="TreeGrafter"/>
</dbReference>
<dbReference type="InterPro" id="IPR024326">
    <property type="entry name" value="RRP7_C"/>
</dbReference>
<dbReference type="PANTHER" id="PTHR13191:SF0">
    <property type="entry name" value="RIBOSOMAL RNA-PROCESSING PROTEIN 7 HOMOLOG A-RELATED"/>
    <property type="match status" value="1"/>
</dbReference>
<evidence type="ECO:0000256" key="1">
    <source>
        <dbReference type="ARBA" id="ARBA00006110"/>
    </source>
</evidence>
<dbReference type="Pfam" id="PF12923">
    <property type="entry name" value="RRP7"/>
    <property type="match status" value="1"/>
</dbReference>